<protein>
    <submittedName>
        <fullName evidence="1">Uncharacterized protein</fullName>
    </submittedName>
</protein>
<dbReference type="Proteomes" id="UP000799640">
    <property type="component" value="Unassembled WGS sequence"/>
</dbReference>
<evidence type="ECO:0000313" key="2">
    <source>
        <dbReference type="Proteomes" id="UP000799640"/>
    </source>
</evidence>
<reference evidence="1" key="1">
    <citation type="journal article" date="2020" name="Stud. Mycol.">
        <title>101 Dothideomycetes genomes: a test case for predicting lifestyles and emergence of pathogens.</title>
        <authorList>
            <person name="Haridas S."/>
            <person name="Albert R."/>
            <person name="Binder M."/>
            <person name="Bloem J."/>
            <person name="Labutti K."/>
            <person name="Salamov A."/>
            <person name="Andreopoulos B."/>
            <person name="Baker S."/>
            <person name="Barry K."/>
            <person name="Bills G."/>
            <person name="Bluhm B."/>
            <person name="Cannon C."/>
            <person name="Castanera R."/>
            <person name="Culley D."/>
            <person name="Daum C."/>
            <person name="Ezra D."/>
            <person name="Gonzalez J."/>
            <person name="Henrissat B."/>
            <person name="Kuo A."/>
            <person name="Liang C."/>
            <person name="Lipzen A."/>
            <person name="Lutzoni F."/>
            <person name="Magnuson J."/>
            <person name="Mondo S."/>
            <person name="Nolan M."/>
            <person name="Ohm R."/>
            <person name="Pangilinan J."/>
            <person name="Park H.-J."/>
            <person name="Ramirez L."/>
            <person name="Alfaro M."/>
            <person name="Sun H."/>
            <person name="Tritt A."/>
            <person name="Yoshinaga Y."/>
            <person name="Zwiers L.-H."/>
            <person name="Turgeon B."/>
            <person name="Goodwin S."/>
            <person name="Spatafora J."/>
            <person name="Crous P."/>
            <person name="Grigoriev I."/>
        </authorList>
    </citation>
    <scope>NUCLEOTIDE SEQUENCE</scope>
    <source>
        <strain evidence="1">CBS 262.69</strain>
    </source>
</reference>
<gene>
    <name evidence="1" type="ORF">EJ06DRAFT_256124</name>
</gene>
<keyword evidence="2" id="KW-1185">Reference proteome</keyword>
<proteinExistence type="predicted"/>
<organism evidence="1 2">
    <name type="scientific">Trichodelitschia bisporula</name>
    <dbReference type="NCBI Taxonomy" id="703511"/>
    <lineage>
        <taxon>Eukaryota</taxon>
        <taxon>Fungi</taxon>
        <taxon>Dikarya</taxon>
        <taxon>Ascomycota</taxon>
        <taxon>Pezizomycotina</taxon>
        <taxon>Dothideomycetes</taxon>
        <taxon>Dothideomycetes incertae sedis</taxon>
        <taxon>Phaeotrichales</taxon>
        <taxon>Phaeotrichaceae</taxon>
        <taxon>Trichodelitschia</taxon>
    </lineage>
</organism>
<sequence>MRDLGAALIATSESYLPFEWNAALLKLPCLYMMKLQPNSAIQRRATFSPESGNLPGGRGGDVWTGVYTQRKYNFKLLSGSLSSWREMAIIQHHPIVHHSLNITSTYHFPQPRQFRRGCRLYTAFKFTEKP</sequence>
<name>A0A6G1HJ17_9PEZI</name>
<dbReference type="EMBL" id="ML996710">
    <property type="protein sequence ID" value="KAF2395837.1"/>
    <property type="molecule type" value="Genomic_DNA"/>
</dbReference>
<dbReference type="AlphaFoldDB" id="A0A6G1HJ17"/>
<accession>A0A6G1HJ17</accession>
<evidence type="ECO:0000313" key="1">
    <source>
        <dbReference type="EMBL" id="KAF2395837.1"/>
    </source>
</evidence>